<comment type="caution">
    <text evidence="3">The sequence shown here is derived from an EMBL/GenBank/DDBJ whole genome shotgun (WGS) entry which is preliminary data.</text>
</comment>
<evidence type="ECO:0000259" key="2">
    <source>
        <dbReference type="Pfam" id="PF00462"/>
    </source>
</evidence>
<evidence type="ECO:0000313" key="4">
    <source>
        <dbReference type="Proteomes" id="UP000504882"/>
    </source>
</evidence>
<dbReference type="Pfam" id="PF00462">
    <property type="entry name" value="Glutaredoxin"/>
    <property type="match status" value="1"/>
</dbReference>
<dbReference type="InterPro" id="IPR006660">
    <property type="entry name" value="Arsenate_reductase-like"/>
</dbReference>
<keyword evidence="4" id="KW-1185">Reference proteome</keyword>
<dbReference type="InterPro" id="IPR036249">
    <property type="entry name" value="Thioredoxin-like_sf"/>
</dbReference>
<dbReference type="PROSITE" id="PS51353">
    <property type="entry name" value="ARSC"/>
    <property type="match status" value="1"/>
</dbReference>
<evidence type="ECO:0000313" key="3">
    <source>
        <dbReference type="EMBL" id="TDE88167.1"/>
    </source>
</evidence>
<sequence length="73" mass="8314">MITIYTRPNCQACRLTRGPLDREGITYSVVNLDEHPDVAEQLREAGHQALPVVVTETHTWAGFQPDKIRQLTR</sequence>
<dbReference type="PANTHER" id="PTHR34386:SF1">
    <property type="entry name" value="GLUTAREDOXIN-LIKE PROTEIN NRDH"/>
    <property type="match status" value="1"/>
</dbReference>
<protein>
    <submittedName>
        <fullName evidence="3">NrdH-redoxin</fullName>
    </submittedName>
</protein>
<dbReference type="InterPro" id="IPR002109">
    <property type="entry name" value="Glutaredoxin"/>
</dbReference>
<dbReference type="CDD" id="cd02976">
    <property type="entry name" value="NrdH"/>
    <property type="match status" value="1"/>
</dbReference>
<dbReference type="RefSeq" id="WP_133110214.1">
    <property type="nucleotide sequence ID" value="NZ_SMNA01000020.1"/>
</dbReference>
<dbReference type="SUPFAM" id="SSF52833">
    <property type="entry name" value="Thioredoxin-like"/>
    <property type="match status" value="1"/>
</dbReference>
<organism evidence="3 4">
    <name type="scientific">Occultella glacieicola</name>
    <dbReference type="NCBI Taxonomy" id="2518684"/>
    <lineage>
        <taxon>Bacteria</taxon>
        <taxon>Bacillati</taxon>
        <taxon>Actinomycetota</taxon>
        <taxon>Actinomycetes</taxon>
        <taxon>Micrococcales</taxon>
        <taxon>Ruaniaceae</taxon>
        <taxon>Occultella</taxon>
    </lineage>
</organism>
<dbReference type="Proteomes" id="UP000504882">
    <property type="component" value="Unassembled WGS sequence"/>
</dbReference>
<gene>
    <name evidence="3" type="ORF">EXU48_23895</name>
</gene>
<evidence type="ECO:0000256" key="1">
    <source>
        <dbReference type="PROSITE-ProRule" id="PRU01282"/>
    </source>
</evidence>
<dbReference type="EMBL" id="SMNA01000020">
    <property type="protein sequence ID" value="TDE88167.1"/>
    <property type="molecule type" value="Genomic_DNA"/>
</dbReference>
<feature type="domain" description="Glutaredoxin" evidence="2">
    <location>
        <begin position="2"/>
        <end position="55"/>
    </location>
</feature>
<reference evidence="3 4" key="1">
    <citation type="submission" date="2019-03" db="EMBL/GenBank/DDBJ databases">
        <title>Genomic features of bacteria from cold environments.</title>
        <authorList>
            <person name="Shen L."/>
        </authorList>
    </citation>
    <scope>NUCLEOTIDE SEQUENCE [LARGE SCALE GENOMIC DNA]</scope>
    <source>
        <strain evidence="4">T3246-1</strain>
    </source>
</reference>
<dbReference type="PROSITE" id="PS51354">
    <property type="entry name" value="GLUTAREDOXIN_2"/>
    <property type="match status" value="1"/>
</dbReference>
<dbReference type="InterPro" id="IPR051548">
    <property type="entry name" value="Grx-like_ET"/>
</dbReference>
<dbReference type="Gene3D" id="3.40.30.10">
    <property type="entry name" value="Glutaredoxin"/>
    <property type="match status" value="1"/>
</dbReference>
<dbReference type="PANTHER" id="PTHR34386">
    <property type="entry name" value="GLUTAREDOXIN"/>
    <property type="match status" value="1"/>
</dbReference>
<proteinExistence type="inferred from homology"/>
<name>A0ABY2DXJ2_9MICO</name>
<accession>A0ABY2DXJ2</accession>
<comment type="similarity">
    <text evidence="1">Belongs to the ArsC family.</text>
</comment>